<proteinExistence type="predicted"/>
<keyword evidence="2" id="KW-1185">Reference proteome</keyword>
<dbReference type="EMBL" id="CP033923">
    <property type="protein sequence ID" value="AZA93834.1"/>
    <property type="molecule type" value="Genomic_DNA"/>
</dbReference>
<dbReference type="GO" id="GO:0008237">
    <property type="term" value="F:metallopeptidase activity"/>
    <property type="evidence" value="ECO:0007669"/>
    <property type="project" value="InterPro"/>
</dbReference>
<dbReference type="AlphaFoldDB" id="A0AAD0YS92"/>
<organism evidence="1 2">
    <name type="scientific">Chryseobacterium nakagawai</name>
    <dbReference type="NCBI Taxonomy" id="1241982"/>
    <lineage>
        <taxon>Bacteria</taxon>
        <taxon>Pseudomonadati</taxon>
        <taxon>Bacteroidota</taxon>
        <taxon>Flavobacteriia</taxon>
        <taxon>Flavobacteriales</taxon>
        <taxon>Weeksellaceae</taxon>
        <taxon>Chryseobacterium group</taxon>
        <taxon>Chryseobacterium</taxon>
    </lineage>
</organism>
<dbReference type="KEGG" id="cnk:EG343_06805"/>
<evidence type="ECO:0000313" key="1">
    <source>
        <dbReference type="EMBL" id="AZA93834.1"/>
    </source>
</evidence>
<sequence length="251" mass="27268">MIRKIISLFLAFAFVVSCNRDNNEFNNGTSDYNHTRSVGASANDLLSNNKYNSLSIEIQYMPGYPPDSQAVEHLKSFLSSYLRKDNGITISLREIPGTPSSSLSADDIRKIENSNRTVFTGGSTMAVNILYTNGQYTGNANTLGIAYRNTSVALFGKTIHDNSGGAGQTSRTKLEATVLEHEIGHLLGLVDLGTPMQVNHKDSSNGNHCNNQNCLMYYASETTDILGFLTTGTIPQLDNNCKVDLKANGGK</sequence>
<protein>
    <submittedName>
        <fullName evidence="1">Uncharacterized protein</fullName>
    </submittedName>
</protein>
<gene>
    <name evidence="1" type="ORF">EG343_06805</name>
</gene>
<dbReference type="SUPFAM" id="SSF55486">
    <property type="entry name" value="Metalloproteases ('zincins'), catalytic domain"/>
    <property type="match status" value="1"/>
</dbReference>
<dbReference type="Pfam" id="PF13688">
    <property type="entry name" value="Reprolysin_5"/>
    <property type="match status" value="1"/>
</dbReference>
<accession>A0AAD0YS92</accession>
<evidence type="ECO:0000313" key="2">
    <source>
        <dbReference type="Proteomes" id="UP000278288"/>
    </source>
</evidence>
<dbReference type="PROSITE" id="PS51257">
    <property type="entry name" value="PROKAR_LIPOPROTEIN"/>
    <property type="match status" value="1"/>
</dbReference>
<dbReference type="Proteomes" id="UP000278288">
    <property type="component" value="Chromosome"/>
</dbReference>
<dbReference type="Gene3D" id="3.40.390.10">
    <property type="entry name" value="Collagenase (Catalytic Domain)"/>
    <property type="match status" value="1"/>
</dbReference>
<dbReference type="InterPro" id="IPR024079">
    <property type="entry name" value="MetalloPept_cat_dom_sf"/>
</dbReference>
<reference evidence="1 2" key="1">
    <citation type="submission" date="2018-11" db="EMBL/GenBank/DDBJ databases">
        <title>Proposal to divide the Flavobacteriaceae and reorganize its genera based on Amino Acid Identity values calculated from whole genome sequences.</title>
        <authorList>
            <person name="Nicholson A.C."/>
            <person name="Gulvik C.A."/>
            <person name="Whitney A.M."/>
            <person name="Humrighouse B.W."/>
            <person name="Bell M."/>
            <person name="Holmes B."/>
            <person name="Steigerwalt A.G."/>
            <person name="Villarma A."/>
            <person name="Sheth M."/>
            <person name="Batra D."/>
            <person name="Pryor J."/>
            <person name="Bernardet J.-F."/>
            <person name="Hugo C."/>
            <person name="Kampfer P."/>
            <person name="Newman J."/>
            <person name="McQuiston J.R."/>
        </authorList>
    </citation>
    <scope>NUCLEOTIDE SEQUENCE [LARGE SCALE GENOMIC DNA]</scope>
    <source>
        <strain evidence="1 2">G0041</strain>
    </source>
</reference>
<name>A0AAD0YS92_CHRNA</name>